<dbReference type="Proteomes" id="UP000198809">
    <property type="component" value="Unassembled WGS sequence"/>
</dbReference>
<dbReference type="STRING" id="1333845.SAMN04487895_10829"/>
<feature type="transmembrane region" description="Helical" evidence="1">
    <location>
        <begin position="42"/>
        <end position="64"/>
    </location>
</feature>
<keyword evidence="5" id="KW-1185">Reference proteome</keyword>
<dbReference type="AlphaFoldDB" id="A0A1H8Q167"/>
<dbReference type="OrthoDB" id="2679444at2"/>
<evidence type="ECO:0000256" key="1">
    <source>
        <dbReference type="SAM" id="Phobius"/>
    </source>
</evidence>
<keyword evidence="1" id="KW-0812">Transmembrane</keyword>
<keyword evidence="1" id="KW-1133">Transmembrane helix</keyword>
<evidence type="ECO:0000313" key="4">
    <source>
        <dbReference type="Proteomes" id="UP000198809"/>
    </source>
</evidence>
<dbReference type="EMBL" id="FODH01000008">
    <property type="protein sequence ID" value="SEO47982.1"/>
    <property type="molecule type" value="Genomic_DNA"/>
</dbReference>
<reference evidence="2 5" key="2">
    <citation type="submission" date="2021-06" db="EMBL/GenBank/DDBJ databases">
        <title>Whole genome sequence of Paenibacillus sophorae DSM23020 for comparative genomics.</title>
        <authorList>
            <person name="Kim M.-J."/>
            <person name="Lee G."/>
            <person name="Shin J.-H."/>
        </authorList>
    </citation>
    <scope>NUCLEOTIDE SEQUENCE [LARGE SCALE GENOMIC DNA]</scope>
    <source>
        <strain evidence="2 5">DSM 23020</strain>
    </source>
</reference>
<proteinExistence type="predicted"/>
<dbReference type="Proteomes" id="UP000683429">
    <property type="component" value="Chromosome"/>
</dbReference>
<sequence length="70" mass="7571">MAQFFEVLYWFAMVGSSVVLAATTLLVCGLGVKFFIKDGRRALGAGCIAFSLVSVALIVFMINYKFILAA</sequence>
<dbReference type="RefSeq" id="WP_036605315.1">
    <property type="nucleotide sequence ID" value="NZ_CP076607.1"/>
</dbReference>
<protein>
    <submittedName>
        <fullName evidence="3">Uncharacterized protein</fullName>
    </submittedName>
</protein>
<name>A0A1H8Q167_9BACL</name>
<evidence type="ECO:0000313" key="2">
    <source>
        <dbReference type="EMBL" id="QWU15308.1"/>
    </source>
</evidence>
<evidence type="ECO:0000313" key="3">
    <source>
        <dbReference type="EMBL" id="SEO47982.1"/>
    </source>
</evidence>
<organism evidence="3 4">
    <name type="scientific">Paenibacillus sophorae</name>
    <dbReference type="NCBI Taxonomy" id="1333845"/>
    <lineage>
        <taxon>Bacteria</taxon>
        <taxon>Bacillati</taxon>
        <taxon>Bacillota</taxon>
        <taxon>Bacilli</taxon>
        <taxon>Bacillales</taxon>
        <taxon>Paenibacillaceae</taxon>
        <taxon>Paenibacillus</taxon>
    </lineage>
</organism>
<gene>
    <name evidence="2" type="ORF">KP014_26070</name>
    <name evidence="3" type="ORF">SAMN04487895_10829</name>
</gene>
<evidence type="ECO:0000313" key="5">
    <source>
        <dbReference type="Proteomes" id="UP000683429"/>
    </source>
</evidence>
<dbReference type="EMBL" id="CP076607">
    <property type="protein sequence ID" value="QWU15308.1"/>
    <property type="molecule type" value="Genomic_DNA"/>
</dbReference>
<keyword evidence="1" id="KW-0472">Membrane</keyword>
<accession>A0A1H8Q167</accession>
<reference evidence="3 4" key="1">
    <citation type="submission" date="2016-10" db="EMBL/GenBank/DDBJ databases">
        <authorList>
            <person name="de Groot N.N."/>
        </authorList>
    </citation>
    <scope>NUCLEOTIDE SEQUENCE [LARGE SCALE GENOMIC DNA]</scope>
    <source>
        <strain evidence="3 4">CGMCC 1.10238</strain>
    </source>
</reference>
<feature type="transmembrane region" description="Helical" evidence="1">
    <location>
        <begin position="7"/>
        <end position="36"/>
    </location>
</feature>